<comment type="caution">
    <text evidence="2">The sequence shown here is derived from an EMBL/GenBank/DDBJ whole genome shotgun (WGS) entry which is preliminary data.</text>
</comment>
<dbReference type="AlphaFoldDB" id="A0A9W7JD38"/>
<gene>
    <name evidence="2" type="ORF">HRI_004913000</name>
</gene>
<reference evidence="2" key="1">
    <citation type="submission" date="2023-05" db="EMBL/GenBank/DDBJ databases">
        <title>Genome and transcriptome analyses reveal genes involved in the formation of fine ridges on petal epidermal cells in Hibiscus trionum.</title>
        <authorList>
            <person name="Koshimizu S."/>
            <person name="Masuda S."/>
            <person name="Ishii T."/>
            <person name="Shirasu K."/>
            <person name="Hoshino A."/>
            <person name="Arita M."/>
        </authorList>
    </citation>
    <scope>NUCLEOTIDE SEQUENCE</scope>
    <source>
        <strain evidence="2">Hamamatsu line</strain>
    </source>
</reference>
<name>A0A9W7JD38_HIBTR</name>
<evidence type="ECO:0000313" key="2">
    <source>
        <dbReference type="EMBL" id="GMJ12438.1"/>
    </source>
</evidence>
<protein>
    <submittedName>
        <fullName evidence="2">Uncharacterized protein</fullName>
    </submittedName>
</protein>
<feature type="compositionally biased region" description="Low complexity" evidence="1">
    <location>
        <begin position="1"/>
        <end position="12"/>
    </location>
</feature>
<organism evidence="2 3">
    <name type="scientific">Hibiscus trionum</name>
    <name type="common">Flower of an hour</name>
    <dbReference type="NCBI Taxonomy" id="183268"/>
    <lineage>
        <taxon>Eukaryota</taxon>
        <taxon>Viridiplantae</taxon>
        <taxon>Streptophyta</taxon>
        <taxon>Embryophyta</taxon>
        <taxon>Tracheophyta</taxon>
        <taxon>Spermatophyta</taxon>
        <taxon>Magnoliopsida</taxon>
        <taxon>eudicotyledons</taxon>
        <taxon>Gunneridae</taxon>
        <taxon>Pentapetalae</taxon>
        <taxon>rosids</taxon>
        <taxon>malvids</taxon>
        <taxon>Malvales</taxon>
        <taxon>Malvaceae</taxon>
        <taxon>Malvoideae</taxon>
        <taxon>Hibiscus</taxon>
    </lineage>
</organism>
<dbReference type="EMBL" id="BSYR01000064">
    <property type="protein sequence ID" value="GMJ12438.1"/>
    <property type="molecule type" value="Genomic_DNA"/>
</dbReference>
<sequence length="152" mass="17671">MNNFSSSSNHHLPPSPASHKPYHHHYYHNNNRLSYSNNHHFVSSFQPVSNPHNRCRFPPPLSTTVSFAGSNVFRRPNFIIQLLQDYSPSPSEPNNIQSMIFYRDPSPESFHIFTTGKIAASLTFQEWNQTLYSVLYLWRSHLDGSHHYTSKL</sequence>
<proteinExistence type="predicted"/>
<accession>A0A9W7JD38</accession>
<evidence type="ECO:0000313" key="3">
    <source>
        <dbReference type="Proteomes" id="UP001165190"/>
    </source>
</evidence>
<keyword evidence="3" id="KW-1185">Reference proteome</keyword>
<dbReference type="Proteomes" id="UP001165190">
    <property type="component" value="Unassembled WGS sequence"/>
</dbReference>
<evidence type="ECO:0000256" key="1">
    <source>
        <dbReference type="SAM" id="MobiDB-lite"/>
    </source>
</evidence>
<feature type="region of interest" description="Disordered" evidence="1">
    <location>
        <begin position="1"/>
        <end position="23"/>
    </location>
</feature>